<keyword evidence="4" id="KW-1185">Reference proteome</keyword>
<keyword evidence="1" id="KW-1133">Transmembrane helix</keyword>
<dbReference type="RefSeq" id="XP_030763505.1">
    <property type="nucleotide sequence ID" value="XM_030907645.1"/>
</dbReference>
<dbReference type="Pfam" id="PF00100">
    <property type="entry name" value="Zona_pellucida"/>
    <property type="match status" value="1"/>
</dbReference>
<proteinExistence type="predicted"/>
<evidence type="ECO:0000313" key="5">
    <source>
        <dbReference type="RefSeq" id="XP_030763505.1"/>
    </source>
</evidence>
<dbReference type="InterPro" id="IPR001507">
    <property type="entry name" value="ZP_dom"/>
</dbReference>
<dbReference type="OrthoDB" id="6351704at2759"/>
<dbReference type="PANTHER" id="PTHR46560">
    <property type="entry name" value="CYPHER, ISOFORM B"/>
    <property type="match status" value="1"/>
</dbReference>
<keyword evidence="2" id="KW-0732">Signal</keyword>
<dbReference type="GeneID" id="115888074"/>
<dbReference type="PROSITE" id="PS51034">
    <property type="entry name" value="ZP_2"/>
    <property type="match status" value="1"/>
</dbReference>
<protein>
    <submittedName>
        <fullName evidence="5">Uncharacterized protein LOC115888074</fullName>
    </submittedName>
</protein>
<keyword evidence="1" id="KW-0472">Membrane</keyword>
<accession>A0A6J2YKV6</accession>
<dbReference type="InterPro" id="IPR055355">
    <property type="entry name" value="ZP-C"/>
</dbReference>
<evidence type="ECO:0000256" key="2">
    <source>
        <dbReference type="SAM" id="SignalP"/>
    </source>
</evidence>
<dbReference type="KEGG" id="soy:115888074"/>
<feature type="transmembrane region" description="Helical" evidence="1">
    <location>
        <begin position="391"/>
        <end position="414"/>
    </location>
</feature>
<organism evidence="4 5">
    <name type="scientific">Sitophilus oryzae</name>
    <name type="common">Rice weevil</name>
    <name type="synonym">Curculio oryzae</name>
    <dbReference type="NCBI Taxonomy" id="7048"/>
    <lineage>
        <taxon>Eukaryota</taxon>
        <taxon>Metazoa</taxon>
        <taxon>Ecdysozoa</taxon>
        <taxon>Arthropoda</taxon>
        <taxon>Hexapoda</taxon>
        <taxon>Insecta</taxon>
        <taxon>Pterygota</taxon>
        <taxon>Neoptera</taxon>
        <taxon>Endopterygota</taxon>
        <taxon>Coleoptera</taxon>
        <taxon>Polyphaga</taxon>
        <taxon>Cucujiformia</taxon>
        <taxon>Curculionidae</taxon>
        <taxon>Dryophthorinae</taxon>
        <taxon>Sitophilus</taxon>
    </lineage>
</organism>
<dbReference type="PANTHER" id="PTHR46560:SF5">
    <property type="entry name" value="CYPHER, ISOFORM B"/>
    <property type="match status" value="1"/>
</dbReference>
<dbReference type="Proteomes" id="UP000504635">
    <property type="component" value="Unplaced"/>
</dbReference>
<gene>
    <name evidence="5" type="primary">LOC115888074</name>
</gene>
<keyword evidence="1" id="KW-0812">Transmembrane</keyword>
<dbReference type="FunCoup" id="A0A6J2YKV6">
    <property type="interactions" value="17"/>
</dbReference>
<name>A0A6J2YKV6_SITOR</name>
<feature type="signal peptide" evidence="2">
    <location>
        <begin position="1"/>
        <end position="22"/>
    </location>
</feature>
<dbReference type="AlphaFoldDB" id="A0A6J2YKV6"/>
<reference evidence="5" key="1">
    <citation type="submission" date="2025-08" db="UniProtKB">
        <authorList>
            <consortium name="RefSeq"/>
        </authorList>
    </citation>
    <scope>IDENTIFICATION</scope>
    <source>
        <tissue evidence="5">Gonads</tissue>
    </source>
</reference>
<sequence length="469" mass="52061">MATPHPLFLAYFIQFFVQATLSAFPPSLRFPMKVSHNKITDVVAICDSQNMNITVTMAQAFKGVAFAKDFANECKNFGSLSNSISISLPTSGCGIRLSSASDQNGQPRMYYTVGLVLQQDRYLKQISDQEKVILCEVKDDAFLVKSPSLFKALKGEISEKNVNHRVGRLMNEGWSKDLNEEELEQELKEAMSAARAWMEIIPESKVERSTSTVEVGEAVLLTVKSTLPAGIGWKIVDCIAHDGLGDSSQKLLDEQGCPVDELLLPLPKYGPIRPIGSMRHQEAIARFAAFKFPDRDRLHLQCRLQMCREACSKIDCQNVTESFDNRVGRSRQNKEGEILDKLEVFNSVEVIAPEIDDAAEFKKKIKSADFDTYPFPQIPGDRTFCVSFDKMAIAFCILGIIFLAAIIVAACSLLKARRSHHGTQFYTRSLFSSSSGGSAFGSKLLIQDSPIFGQSSSSTSNRMQYGRIL</sequence>
<feature type="domain" description="ZP" evidence="3">
    <location>
        <begin position="45"/>
        <end position="323"/>
    </location>
</feature>
<dbReference type="InParanoid" id="A0A6J2YKV6"/>
<dbReference type="SMART" id="SM00241">
    <property type="entry name" value="ZP"/>
    <property type="match status" value="1"/>
</dbReference>
<evidence type="ECO:0000256" key="1">
    <source>
        <dbReference type="SAM" id="Phobius"/>
    </source>
</evidence>
<evidence type="ECO:0000313" key="4">
    <source>
        <dbReference type="Proteomes" id="UP000504635"/>
    </source>
</evidence>
<evidence type="ECO:0000259" key="3">
    <source>
        <dbReference type="PROSITE" id="PS51034"/>
    </source>
</evidence>
<feature type="chain" id="PRO_5026932081" evidence="2">
    <location>
        <begin position="23"/>
        <end position="469"/>
    </location>
</feature>